<organism evidence="1 2">
    <name type="scientific">Entomophthora muscae</name>
    <dbReference type="NCBI Taxonomy" id="34485"/>
    <lineage>
        <taxon>Eukaryota</taxon>
        <taxon>Fungi</taxon>
        <taxon>Fungi incertae sedis</taxon>
        <taxon>Zoopagomycota</taxon>
        <taxon>Entomophthoromycotina</taxon>
        <taxon>Entomophthoromycetes</taxon>
        <taxon>Entomophthorales</taxon>
        <taxon>Entomophthoraceae</taxon>
        <taxon>Entomophthora</taxon>
    </lineage>
</organism>
<gene>
    <name evidence="1" type="ORF">DSO57_1037912</name>
</gene>
<reference evidence="1" key="1">
    <citation type="submission" date="2022-04" db="EMBL/GenBank/DDBJ databases">
        <title>Genome of the entomopathogenic fungus Entomophthora muscae.</title>
        <authorList>
            <person name="Elya C."/>
            <person name="Lovett B.R."/>
            <person name="Lee E."/>
            <person name="Macias A.M."/>
            <person name="Hajek A.E."/>
            <person name="De Bivort B.L."/>
            <person name="Kasson M.T."/>
            <person name="De Fine Licht H.H."/>
            <person name="Stajich J.E."/>
        </authorList>
    </citation>
    <scope>NUCLEOTIDE SEQUENCE</scope>
    <source>
        <strain evidence="1">Berkeley</strain>
    </source>
</reference>
<evidence type="ECO:0000313" key="1">
    <source>
        <dbReference type="EMBL" id="KAJ9071339.1"/>
    </source>
</evidence>
<comment type="caution">
    <text evidence="1">The sequence shown here is derived from an EMBL/GenBank/DDBJ whole genome shotgun (WGS) entry which is preliminary data.</text>
</comment>
<accession>A0ACC2T9V2</accession>
<sequence length="53" mass="5931">MLFTTHLSVLSFSQILSARKLDVEDPASFNHSSIAVNGHNYRNSNQLNILTID</sequence>
<proteinExistence type="predicted"/>
<protein>
    <submittedName>
        <fullName evidence="1">Uncharacterized protein</fullName>
    </submittedName>
</protein>
<name>A0ACC2T9V2_9FUNG</name>
<dbReference type="Proteomes" id="UP001165960">
    <property type="component" value="Unassembled WGS sequence"/>
</dbReference>
<keyword evidence="2" id="KW-1185">Reference proteome</keyword>
<evidence type="ECO:0000313" key="2">
    <source>
        <dbReference type="Proteomes" id="UP001165960"/>
    </source>
</evidence>
<dbReference type="EMBL" id="QTSX02003275">
    <property type="protein sequence ID" value="KAJ9071339.1"/>
    <property type="molecule type" value="Genomic_DNA"/>
</dbReference>